<dbReference type="PANTHER" id="PTHR42718">
    <property type="entry name" value="MAJOR FACILITATOR SUPERFAMILY MULTIDRUG TRANSPORTER MFSC"/>
    <property type="match status" value="1"/>
</dbReference>
<dbReference type="GO" id="GO:0005886">
    <property type="term" value="C:plasma membrane"/>
    <property type="evidence" value="ECO:0007669"/>
    <property type="project" value="UniProtKB-SubCell"/>
</dbReference>
<evidence type="ECO:0000256" key="4">
    <source>
        <dbReference type="ARBA" id="ARBA00022475"/>
    </source>
</evidence>
<feature type="transmembrane region" description="Helical" evidence="9">
    <location>
        <begin position="47"/>
        <end position="70"/>
    </location>
</feature>
<name>A0A250V696_STROL</name>
<evidence type="ECO:0000313" key="12">
    <source>
        <dbReference type="Proteomes" id="UP000217446"/>
    </source>
</evidence>
<evidence type="ECO:0000256" key="1">
    <source>
        <dbReference type="ARBA" id="ARBA00004651"/>
    </source>
</evidence>
<evidence type="ECO:0000256" key="7">
    <source>
        <dbReference type="ARBA" id="ARBA00023136"/>
    </source>
</evidence>
<reference evidence="12" key="1">
    <citation type="submission" date="2017-05" db="EMBL/GenBank/DDBJ databases">
        <title>Streptomyces olivochromogenes NBRC 3561 whole genome shotgun sequence.</title>
        <authorList>
            <person name="Dohra H."/>
            <person name="Kodani S."/>
        </authorList>
    </citation>
    <scope>NUCLEOTIDE SEQUENCE [LARGE SCALE GENOMIC DNA]</scope>
    <source>
        <strain evidence="12">NBRC 3561</strain>
    </source>
</reference>
<comment type="similarity">
    <text evidence="2">Belongs to the major facilitator superfamily. EmrB family.</text>
</comment>
<comment type="caution">
    <text evidence="11">The sequence shown here is derived from an EMBL/GenBank/DDBJ whole genome shotgun (WGS) entry which is preliminary data.</text>
</comment>
<gene>
    <name evidence="11" type="ORF">SO3561_01065</name>
</gene>
<feature type="transmembrane region" description="Helical" evidence="9">
    <location>
        <begin position="115"/>
        <end position="134"/>
    </location>
</feature>
<feature type="transmembrane region" description="Helical" evidence="9">
    <location>
        <begin position="340"/>
        <end position="361"/>
    </location>
</feature>
<dbReference type="CDD" id="cd17321">
    <property type="entry name" value="MFS_MMR_MDR_like"/>
    <property type="match status" value="1"/>
</dbReference>
<dbReference type="PANTHER" id="PTHR42718:SF42">
    <property type="entry name" value="EXPORT PROTEIN"/>
    <property type="match status" value="1"/>
</dbReference>
<dbReference type="InterPro" id="IPR011701">
    <property type="entry name" value="MFS"/>
</dbReference>
<dbReference type="PRINTS" id="PR01036">
    <property type="entry name" value="TCRTETB"/>
</dbReference>
<evidence type="ECO:0000256" key="3">
    <source>
        <dbReference type="ARBA" id="ARBA00022448"/>
    </source>
</evidence>
<keyword evidence="4" id="KW-1003">Cell membrane</keyword>
<dbReference type="SUPFAM" id="SSF103473">
    <property type="entry name" value="MFS general substrate transporter"/>
    <property type="match status" value="1"/>
</dbReference>
<feature type="domain" description="Major facilitator superfamily (MFS) profile" evidence="10">
    <location>
        <begin position="49"/>
        <end position="554"/>
    </location>
</feature>
<dbReference type="NCBIfam" id="TIGR00711">
    <property type="entry name" value="efflux_EmrB"/>
    <property type="match status" value="1"/>
</dbReference>
<dbReference type="PROSITE" id="PS50850">
    <property type="entry name" value="MFS"/>
    <property type="match status" value="1"/>
</dbReference>
<evidence type="ECO:0000256" key="2">
    <source>
        <dbReference type="ARBA" id="ARBA00008537"/>
    </source>
</evidence>
<dbReference type="AlphaFoldDB" id="A0A250V696"/>
<feature type="transmembrane region" description="Helical" evidence="9">
    <location>
        <begin position="527"/>
        <end position="549"/>
    </location>
</feature>
<dbReference type="Gene3D" id="1.20.1250.20">
    <property type="entry name" value="MFS general substrate transporter like domains"/>
    <property type="match status" value="1"/>
</dbReference>
<dbReference type="GO" id="GO:0046677">
    <property type="term" value="P:response to antibiotic"/>
    <property type="evidence" value="ECO:0007669"/>
    <property type="project" value="UniProtKB-KW"/>
</dbReference>
<keyword evidence="12" id="KW-1185">Reference proteome</keyword>
<feature type="transmembrane region" description="Helical" evidence="9">
    <location>
        <begin position="140"/>
        <end position="162"/>
    </location>
</feature>
<evidence type="ECO:0000313" key="11">
    <source>
        <dbReference type="EMBL" id="GAX49576.1"/>
    </source>
</evidence>
<evidence type="ECO:0000259" key="10">
    <source>
        <dbReference type="PROSITE" id="PS50850"/>
    </source>
</evidence>
<feature type="transmembrane region" description="Helical" evidence="9">
    <location>
        <begin position="394"/>
        <end position="416"/>
    </location>
</feature>
<keyword evidence="6 9" id="KW-1133">Transmembrane helix</keyword>
<protein>
    <submittedName>
        <fullName evidence="11">MFS transporter</fullName>
    </submittedName>
</protein>
<evidence type="ECO:0000256" key="6">
    <source>
        <dbReference type="ARBA" id="ARBA00022989"/>
    </source>
</evidence>
<evidence type="ECO:0000256" key="5">
    <source>
        <dbReference type="ARBA" id="ARBA00022692"/>
    </source>
</evidence>
<feature type="transmembrane region" description="Helical" evidence="9">
    <location>
        <begin position="437"/>
        <end position="458"/>
    </location>
</feature>
<dbReference type="GO" id="GO:0022857">
    <property type="term" value="F:transmembrane transporter activity"/>
    <property type="evidence" value="ECO:0007669"/>
    <property type="project" value="InterPro"/>
</dbReference>
<dbReference type="InterPro" id="IPR020846">
    <property type="entry name" value="MFS_dom"/>
</dbReference>
<feature type="transmembrane region" description="Helical" evidence="9">
    <location>
        <begin position="368"/>
        <end position="388"/>
    </location>
</feature>
<dbReference type="Pfam" id="PF07690">
    <property type="entry name" value="MFS_1"/>
    <property type="match status" value="1"/>
</dbReference>
<dbReference type="Proteomes" id="UP000217446">
    <property type="component" value="Unassembled WGS sequence"/>
</dbReference>
<organism evidence="11 12">
    <name type="scientific">Streptomyces olivochromogenes</name>
    <dbReference type="NCBI Taxonomy" id="1963"/>
    <lineage>
        <taxon>Bacteria</taxon>
        <taxon>Bacillati</taxon>
        <taxon>Actinomycetota</taxon>
        <taxon>Actinomycetes</taxon>
        <taxon>Kitasatosporales</taxon>
        <taxon>Streptomycetaceae</taxon>
        <taxon>Streptomyces</taxon>
    </lineage>
</organism>
<feature type="transmembrane region" description="Helical" evidence="9">
    <location>
        <begin position="234"/>
        <end position="252"/>
    </location>
</feature>
<feature type="transmembrane region" description="Helical" evidence="9">
    <location>
        <begin position="85"/>
        <end position="103"/>
    </location>
</feature>
<dbReference type="STRING" id="1963.AQJ27_00740"/>
<keyword evidence="5 9" id="KW-0812">Transmembrane</keyword>
<dbReference type="InterPro" id="IPR036259">
    <property type="entry name" value="MFS_trans_sf"/>
</dbReference>
<keyword evidence="3" id="KW-0813">Transport</keyword>
<feature type="transmembrane region" description="Helical" evidence="9">
    <location>
        <begin position="264"/>
        <end position="282"/>
    </location>
</feature>
<accession>A0A250V696</accession>
<sequence length="574" mass="60466">MTYVSRGLLGVTPVEARALLNASPMPRHKETDTVFKKWHDKWHGNPWAILITLSLGFFMTLLDLTIVNIAIPDMGQDLDASLDEILWVVNAYTLALAVLMITAGRLGDLRGKRNLFLAGVALFTLASLACGLAQNPAQLIAFRAVQGLGAALLMPQTLSIIAEVFPADRRGAAMGIWGVVAGVSGALGPIIGGALITHLDWRWIFFVNLPLGVVVLGLAAAVIPGSRRTVRHRFDTLGVLLASGTLFCLAFGLTEGQRYDWNAWIWSLFGAAALLFAAFLGHERGRQDDDPLVPFSLFRDRNFTLINFVGVTVSFGVVGMFLPLTIYLQSVLGYSALKSGLVLLPLALGSFVMAGPAGVLADRIGGKFILMTGLLAWTAALVWIVAAADVGSSWTAVAFPLFLAGLGAGCTFAPMATEVMRNVPAKLSGAASGVNNALRQVGSVLAGAVVGAVLQAQLASSLTDQARQRAGQLPAAYRDGFVGGFSRAGTDVNARQAARLPAGVPHDIADRMRALGAQVFGHGFVHAMGPAVLVSAAVLLTGALACLAVRRHRGPSANPHALPVYEPELEEATS</sequence>
<evidence type="ECO:0000256" key="9">
    <source>
        <dbReference type="SAM" id="Phobius"/>
    </source>
</evidence>
<feature type="transmembrane region" description="Helical" evidence="9">
    <location>
        <begin position="174"/>
        <end position="197"/>
    </location>
</feature>
<feature type="transmembrane region" description="Helical" evidence="9">
    <location>
        <begin position="203"/>
        <end position="222"/>
    </location>
</feature>
<keyword evidence="8" id="KW-0046">Antibiotic resistance</keyword>
<keyword evidence="7 9" id="KW-0472">Membrane</keyword>
<proteinExistence type="inferred from homology"/>
<dbReference type="Gene3D" id="1.20.1720.10">
    <property type="entry name" value="Multidrug resistance protein D"/>
    <property type="match status" value="1"/>
</dbReference>
<feature type="transmembrane region" description="Helical" evidence="9">
    <location>
        <begin position="303"/>
        <end position="328"/>
    </location>
</feature>
<dbReference type="FunFam" id="1.20.1720.10:FF:000021">
    <property type="entry name" value="Drug resistance transporter, EmrB/QacA subfamily"/>
    <property type="match status" value="1"/>
</dbReference>
<evidence type="ECO:0000256" key="8">
    <source>
        <dbReference type="ARBA" id="ARBA00023251"/>
    </source>
</evidence>
<comment type="subcellular location">
    <subcellularLocation>
        <location evidence="1">Cell membrane</location>
        <topology evidence="1">Multi-pass membrane protein</topology>
    </subcellularLocation>
</comment>
<dbReference type="InterPro" id="IPR004638">
    <property type="entry name" value="EmrB-like"/>
</dbReference>
<dbReference type="EMBL" id="BDQI01000001">
    <property type="protein sequence ID" value="GAX49576.1"/>
    <property type="molecule type" value="Genomic_DNA"/>
</dbReference>